<accession>A0A7W5FUF8</accession>
<proteinExistence type="predicted"/>
<dbReference type="Proteomes" id="UP000541535">
    <property type="component" value="Unassembled WGS sequence"/>
</dbReference>
<comment type="caution">
    <text evidence="1">The sequence shown here is derived from an EMBL/GenBank/DDBJ whole genome shotgun (WGS) entry which is preliminary data.</text>
</comment>
<dbReference type="Gene3D" id="3.90.280.10">
    <property type="entry name" value="PEBP-like"/>
    <property type="match status" value="1"/>
</dbReference>
<dbReference type="CDD" id="cd00865">
    <property type="entry name" value="PEBP_bact_arch"/>
    <property type="match status" value="1"/>
</dbReference>
<dbReference type="PANTHER" id="PTHR30289:SF1">
    <property type="entry name" value="PEBP (PHOSPHATIDYLETHANOLAMINE-BINDING PROTEIN) FAMILY PROTEIN"/>
    <property type="match status" value="1"/>
</dbReference>
<gene>
    <name evidence="1" type="ORF">FHS03_002159</name>
</gene>
<evidence type="ECO:0000313" key="2">
    <source>
        <dbReference type="Proteomes" id="UP000541535"/>
    </source>
</evidence>
<sequence length="213" mass="23198">MKLWSESFKDGDPIPGEFAFAVADPAQHARLSANMNPQLAWDEVPPGTASLALFCIDGDAPQDGSDVNRDDVVLPVEVPRGDFFHWTLIDIPPGVTALDAGRFSGGVTARGKPGPAIADGGQPWRQGLNDYTLWFSGDAAMAGDYYGYDGPCPPWNDMRVHHYVFRLYALDIPRLELEGRFAGPDALRAIHGHILDEAQLIGTYTLYSALAKK</sequence>
<protein>
    <recommendedName>
        <fullName evidence="3">YbhB/YbcL family Raf kinase inhibitor-like protein</fullName>
    </recommendedName>
</protein>
<dbReference type="AlphaFoldDB" id="A0A7W5FUF8"/>
<dbReference type="InterPro" id="IPR036610">
    <property type="entry name" value="PEBP-like_sf"/>
</dbReference>
<dbReference type="SUPFAM" id="SSF49777">
    <property type="entry name" value="PEBP-like"/>
    <property type="match status" value="1"/>
</dbReference>
<dbReference type="InterPro" id="IPR008914">
    <property type="entry name" value="PEBP"/>
</dbReference>
<dbReference type="NCBIfam" id="TIGR00481">
    <property type="entry name" value="YbhB/YbcL family Raf kinase inhibitor-like protein"/>
    <property type="match status" value="1"/>
</dbReference>
<dbReference type="Pfam" id="PF01161">
    <property type="entry name" value="PBP"/>
    <property type="match status" value="1"/>
</dbReference>
<dbReference type="RefSeq" id="WP_183440968.1">
    <property type="nucleotide sequence ID" value="NZ_JACHXD010000005.1"/>
</dbReference>
<keyword evidence="2" id="KW-1185">Reference proteome</keyword>
<evidence type="ECO:0000313" key="1">
    <source>
        <dbReference type="EMBL" id="MBB3119108.1"/>
    </source>
</evidence>
<dbReference type="InterPro" id="IPR005247">
    <property type="entry name" value="YbhB_YbcL/LppC-like"/>
</dbReference>
<dbReference type="EMBL" id="JACHXD010000005">
    <property type="protein sequence ID" value="MBB3119108.1"/>
    <property type="molecule type" value="Genomic_DNA"/>
</dbReference>
<dbReference type="PANTHER" id="PTHR30289">
    <property type="entry name" value="UNCHARACTERIZED PROTEIN YBCL-RELATED"/>
    <property type="match status" value="1"/>
</dbReference>
<name>A0A7W5FUF8_9BURK</name>
<evidence type="ECO:0008006" key="3">
    <source>
        <dbReference type="Google" id="ProtNLM"/>
    </source>
</evidence>
<organism evidence="1 2">
    <name type="scientific">Pseudoduganella violacea</name>
    <dbReference type="NCBI Taxonomy" id="1715466"/>
    <lineage>
        <taxon>Bacteria</taxon>
        <taxon>Pseudomonadati</taxon>
        <taxon>Pseudomonadota</taxon>
        <taxon>Betaproteobacteria</taxon>
        <taxon>Burkholderiales</taxon>
        <taxon>Oxalobacteraceae</taxon>
        <taxon>Telluria group</taxon>
        <taxon>Pseudoduganella</taxon>
    </lineage>
</organism>
<reference evidence="1 2" key="1">
    <citation type="submission" date="2020-08" db="EMBL/GenBank/DDBJ databases">
        <title>Genomic Encyclopedia of Type Strains, Phase III (KMG-III): the genomes of soil and plant-associated and newly described type strains.</title>
        <authorList>
            <person name="Whitman W."/>
        </authorList>
    </citation>
    <scope>NUCLEOTIDE SEQUENCE [LARGE SCALE GENOMIC DNA]</scope>
    <source>
        <strain evidence="1 2">CECT 8897</strain>
    </source>
</reference>